<accession>A0A6J5SGY2</accession>
<dbReference type="InterPro" id="IPR011604">
    <property type="entry name" value="PDDEXK-like_dom_sf"/>
</dbReference>
<evidence type="ECO:0008006" key="2">
    <source>
        <dbReference type="Google" id="ProtNLM"/>
    </source>
</evidence>
<name>A0A6J5SGY2_9CAUD</name>
<protein>
    <recommendedName>
        <fullName evidence="2">DUF2800 domain-containing protein</fullName>
    </recommendedName>
</protein>
<gene>
    <name evidence="1" type="ORF">UFOVP1451_20</name>
</gene>
<dbReference type="Gene3D" id="3.90.320.10">
    <property type="match status" value="1"/>
</dbReference>
<dbReference type="InterPro" id="IPR021229">
    <property type="entry name" value="DUF2800"/>
</dbReference>
<reference evidence="1" key="1">
    <citation type="submission" date="2020-05" db="EMBL/GenBank/DDBJ databases">
        <authorList>
            <person name="Chiriac C."/>
            <person name="Salcher M."/>
            <person name="Ghai R."/>
            <person name="Kavagutti S V."/>
        </authorList>
    </citation>
    <scope>NUCLEOTIDE SEQUENCE</scope>
</reference>
<sequence>MTAHSKLGASSASRWMNCPGSNKLIEQLPFKPQSSPYAELGSAAHELAEYCLSFNSDPDVWGGQQGPVKDSVGRDVVSREIFIDDNMVEAVAVYIEYIQDKLKLGGELFIETKFDLSHIHEGMFGTSDAAIYNPMLGILEIVDYKHGQGVAVSPERNSQAMFYGLGALHAFDEKMHIDKVILTIVQPRAAGAPVKTWETTPEVLREFGEQLKKAAQATYRKGAKLATGDWCKFCPAQAMCPKIRERSLEVAQSVFNDESKIILPDPKLLGFDQIREILDFSDTLSNWLKAVEGFALESAQRGKKIPGYKLVQKRANRRWKFGEEDTVQKLYASGIRLIDANLFSEPKLLSPAQMEKKIDKNLVASLTETPDNGTTLALAEDRRPEVAPITAQDVFLVH</sequence>
<dbReference type="Pfam" id="PF10926">
    <property type="entry name" value="DUF2800"/>
    <property type="match status" value="1"/>
</dbReference>
<organism evidence="1">
    <name type="scientific">uncultured Caudovirales phage</name>
    <dbReference type="NCBI Taxonomy" id="2100421"/>
    <lineage>
        <taxon>Viruses</taxon>
        <taxon>Duplodnaviria</taxon>
        <taxon>Heunggongvirae</taxon>
        <taxon>Uroviricota</taxon>
        <taxon>Caudoviricetes</taxon>
        <taxon>Peduoviridae</taxon>
        <taxon>Maltschvirus</taxon>
        <taxon>Maltschvirus maltsch</taxon>
    </lineage>
</organism>
<evidence type="ECO:0000313" key="1">
    <source>
        <dbReference type="EMBL" id="CAB4213338.1"/>
    </source>
</evidence>
<dbReference type="EMBL" id="LR797397">
    <property type="protein sequence ID" value="CAB4213338.1"/>
    <property type="molecule type" value="Genomic_DNA"/>
</dbReference>
<proteinExistence type="predicted"/>